<keyword evidence="1" id="KW-0966">Cell projection</keyword>
<dbReference type="InterPro" id="IPR009420">
    <property type="entry name" value="FlhE"/>
</dbReference>
<proteinExistence type="predicted"/>
<dbReference type="RefSeq" id="WP_354600359.1">
    <property type="nucleotide sequence ID" value="NZ_JBEWZI010000005.1"/>
</dbReference>
<dbReference type="Proteomes" id="UP001549691">
    <property type="component" value="Unassembled WGS sequence"/>
</dbReference>
<name>A0ABV2TIZ8_9RHOO</name>
<comment type="caution">
    <text evidence="1">The sequence shown here is derived from an EMBL/GenBank/DDBJ whole genome shotgun (WGS) entry which is preliminary data.</text>
</comment>
<dbReference type="Pfam" id="PF06366">
    <property type="entry name" value="FlhE"/>
    <property type="match status" value="1"/>
</dbReference>
<organism evidence="1 2">
    <name type="scientific">Uliginosibacterium flavum</name>
    <dbReference type="NCBI Taxonomy" id="1396831"/>
    <lineage>
        <taxon>Bacteria</taxon>
        <taxon>Pseudomonadati</taxon>
        <taxon>Pseudomonadota</taxon>
        <taxon>Betaproteobacteria</taxon>
        <taxon>Rhodocyclales</taxon>
        <taxon>Zoogloeaceae</taxon>
        <taxon>Uliginosibacterium</taxon>
    </lineage>
</organism>
<gene>
    <name evidence="1" type="ORF">ABXR19_06830</name>
</gene>
<protein>
    <submittedName>
        <fullName evidence="1">Flagellar protein FlhE</fullName>
    </submittedName>
</protein>
<evidence type="ECO:0000313" key="1">
    <source>
        <dbReference type="EMBL" id="MET7013897.1"/>
    </source>
</evidence>
<evidence type="ECO:0000313" key="2">
    <source>
        <dbReference type="Proteomes" id="UP001549691"/>
    </source>
</evidence>
<keyword evidence="2" id="KW-1185">Reference proteome</keyword>
<reference evidence="1 2" key="1">
    <citation type="submission" date="2024-07" db="EMBL/GenBank/DDBJ databases">
        <title>Uliginosibacterium flavum JJ3220;KACC:17644.</title>
        <authorList>
            <person name="Kim M.K."/>
        </authorList>
    </citation>
    <scope>NUCLEOTIDE SEQUENCE [LARGE SCALE GENOMIC DNA]</scope>
    <source>
        <strain evidence="1 2">KACC:17644</strain>
    </source>
</reference>
<sequence length="146" mass="16218">MKSRIFLQTITALTAFAWGAMLYAAEPGSPLRAYSTETAMKRIDSREVDVDTQLPITGALAKPGAKITYVMYRWHYANPPKNLSVQLCQLGGRCIDASKSPERMTQDFAGATPAQPFYFRARVPGTGDFKPLLGHRTATLLVNWYD</sequence>
<dbReference type="EMBL" id="JBEWZI010000005">
    <property type="protein sequence ID" value="MET7013897.1"/>
    <property type="molecule type" value="Genomic_DNA"/>
</dbReference>
<keyword evidence="1" id="KW-0969">Cilium</keyword>
<keyword evidence="1" id="KW-0282">Flagellum</keyword>
<accession>A0ABV2TIZ8</accession>